<dbReference type="InterPro" id="IPR057670">
    <property type="entry name" value="SH3_retrovirus"/>
</dbReference>
<feature type="compositionally biased region" description="Basic residues" evidence="1">
    <location>
        <begin position="25"/>
        <end position="36"/>
    </location>
</feature>
<evidence type="ECO:0000259" key="2">
    <source>
        <dbReference type="Pfam" id="PF25597"/>
    </source>
</evidence>
<protein>
    <recommendedName>
        <fullName evidence="2">Retroviral polymerase SH3-like domain-containing protein</fullName>
    </recommendedName>
</protein>
<sequence length="306" mass="35212">MLRKAESAIKKEKLVLYIGETKKRRKANKTLKKGKGKGKESPSKAKVAKRDPAKDKGQCFHCGQDEHWKRNYKDYLVDKVTQKLREALGIFMIRLHLSDFYDNTWVLDTGSAYHICNSLQVLARPRRLVRDKMALKMGNGARVAAIAIGEVVKIWGCPAHVRRYNPNKLESRMEWCIFVGYPKETSGYYFYHPEDRKVFVSKRAVILEKEHILGGNSRSKIELSEVREPRTIPEPESVQVPNTQVPTLRRSSRVSHPPERYVGHINGDDSQDVDPQIYEEAIMSIDSGKWQEAMNCEMDSMYSNKV</sequence>
<feature type="compositionally biased region" description="Basic and acidic residues" evidence="1">
    <location>
        <begin position="37"/>
        <end position="55"/>
    </location>
</feature>
<reference evidence="3 4" key="1">
    <citation type="submission" date="2022-12" db="EMBL/GenBank/DDBJ databases">
        <title>Chromosome-scale assembly of the Ensete ventricosum genome.</title>
        <authorList>
            <person name="Dussert Y."/>
            <person name="Stocks J."/>
            <person name="Wendawek A."/>
            <person name="Woldeyes F."/>
            <person name="Nichols R.A."/>
            <person name="Borrell J.S."/>
        </authorList>
    </citation>
    <scope>NUCLEOTIDE SEQUENCE [LARGE SCALE GENOMIC DNA]</scope>
    <source>
        <strain evidence="4">cv. Maze</strain>
        <tissue evidence="3">Seeds</tissue>
    </source>
</reference>
<evidence type="ECO:0000313" key="3">
    <source>
        <dbReference type="EMBL" id="KAJ8472265.1"/>
    </source>
</evidence>
<evidence type="ECO:0000313" key="4">
    <source>
        <dbReference type="Proteomes" id="UP001222027"/>
    </source>
</evidence>
<dbReference type="Proteomes" id="UP001222027">
    <property type="component" value="Unassembled WGS sequence"/>
</dbReference>
<feature type="domain" description="Retroviral polymerase SH3-like" evidence="2">
    <location>
        <begin position="158"/>
        <end position="210"/>
    </location>
</feature>
<name>A0AAV8QKD6_ENSVE</name>
<feature type="region of interest" description="Disordered" evidence="1">
    <location>
        <begin position="242"/>
        <end position="272"/>
    </location>
</feature>
<dbReference type="EMBL" id="JAQQAF010000007">
    <property type="protein sequence ID" value="KAJ8472265.1"/>
    <property type="molecule type" value="Genomic_DNA"/>
</dbReference>
<evidence type="ECO:0000256" key="1">
    <source>
        <dbReference type="SAM" id="MobiDB-lite"/>
    </source>
</evidence>
<organism evidence="3 4">
    <name type="scientific">Ensete ventricosum</name>
    <name type="common">Abyssinian banana</name>
    <name type="synonym">Musa ensete</name>
    <dbReference type="NCBI Taxonomy" id="4639"/>
    <lineage>
        <taxon>Eukaryota</taxon>
        <taxon>Viridiplantae</taxon>
        <taxon>Streptophyta</taxon>
        <taxon>Embryophyta</taxon>
        <taxon>Tracheophyta</taxon>
        <taxon>Spermatophyta</taxon>
        <taxon>Magnoliopsida</taxon>
        <taxon>Liliopsida</taxon>
        <taxon>Zingiberales</taxon>
        <taxon>Musaceae</taxon>
        <taxon>Ensete</taxon>
    </lineage>
</organism>
<dbReference type="AlphaFoldDB" id="A0AAV8QKD6"/>
<comment type="caution">
    <text evidence="3">The sequence shown here is derived from an EMBL/GenBank/DDBJ whole genome shotgun (WGS) entry which is preliminary data.</text>
</comment>
<feature type="region of interest" description="Disordered" evidence="1">
    <location>
        <begin position="25"/>
        <end position="55"/>
    </location>
</feature>
<keyword evidence="4" id="KW-1185">Reference proteome</keyword>
<gene>
    <name evidence="3" type="ORF">OPV22_026608</name>
</gene>
<proteinExistence type="predicted"/>
<dbReference type="Pfam" id="PF25597">
    <property type="entry name" value="SH3_retrovirus"/>
    <property type="match status" value="1"/>
</dbReference>
<accession>A0AAV8QKD6</accession>